<keyword evidence="3" id="KW-0032">Aminotransferase</keyword>
<evidence type="ECO:0000313" key="7">
    <source>
        <dbReference type="EMBL" id="KAF7637224.1"/>
    </source>
</evidence>
<dbReference type="Proteomes" id="UP000605970">
    <property type="component" value="Unassembled WGS sequence"/>
</dbReference>
<evidence type="ECO:0000256" key="2">
    <source>
        <dbReference type="ARBA" id="ARBA00008954"/>
    </source>
</evidence>
<dbReference type="InterPro" id="IPR005814">
    <property type="entry name" value="Aminotrans_3"/>
</dbReference>
<dbReference type="GO" id="GO:0030170">
    <property type="term" value="F:pyridoxal phosphate binding"/>
    <property type="evidence" value="ECO:0007669"/>
    <property type="project" value="InterPro"/>
</dbReference>
<dbReference type="OrthoDB" id="5419315at2759"/>
<accession>A0A8S9ZVS8</accession>
<evidence type="ECO:0000313" key="8">
    <source>
        <dbReference type="Proteomes" id="UP000605970"/>
    </source>
</evidence>
<dbReference type="GO" id="GO:0009450">
    <property type="term" value="P:gamma-aminobutyric acid catabolic process"/>
    <property type="evidence" value="ECO:0007669"/>
    <property type="project" value="TreeGrafter"/>
</dbReference>
<evidence type="ECO:0000256" key="5">
    <source>
        <dbReference type="ARBA" id="ARBA00022898"/>
    </source>
</evidence>
<dbReference type="Gene3D" id="3.40.640.10">
    <property type="entry name" value="Type I PLP-dependent aspartate aminotransferase-like (Major domain)"/>
    <property type="match status" value="1"/>
</dbReference>
<dbReference type="EMBL" id="JABEBT010000022">
    <property type="protein sequence ID" value="KAF7637224.1"/>
    <property type="molecule type" value="Genomic_DNA"/>
</dbReference>
<comment type="cofactor">
    <cofactor evidence="1">
        <name>pyridoxal 5'-phosphate</name>
        <dbReference type="ChEBI" id="CHEBI:597326"/>
    </cofactor>
</comment>
<dbReference type="Pfam" id="PF00202">
    <property type="entry name" value="Aminotran_3"/>
    <property type="match status" value="1"/>
</dbReference>
<dbReference type="InterPro" id="IPR015424">
    <property type="entry name" value="PyrdxlP-dep_Trfase"/>
</dbReference>
<evidence type="ECO:0000256" key="4">
    <source>
        <dbReference type="ARBA" id="ARBA00022679"/>
    </source>
</evidence>
<evidence type="ECO:0008006" key="9">
    <source>
        <dbReference type="Google" id="ProtNLM"/>
    </source>
</evidence>
<dbReference type="PANTHER" id="PTHR43206:SF1">
    <property type="entry name" value="4-AMINOBUTYRATE AMINOTRANSFERASE, MITOCHONDRIAL"/>
    <property type="match status" value="1"/>
</dbReference>
<organism evidence="7 8">
    <name type="scientific">Meloidogyne graminicola</name>
    <dbReference type="NCBI Taxonomy" id="189291"/>
    <lineage>
        <taxon>Eukaryota</taxon>
        <taxon>Metazoa</taxon>
        <taxon>Ecdysozoa</taxon>
        <taxon>Nematoda</taxon>
        <taxon>Chromadorea</taxon>
        <taxon>Rhabditida</taxon>
        <taxon>Tylenchina</taxon>
        <taxon>Tylenchomorpha</taxon>
        <taxon>Tylenchoidea</taxon>
        <taxon>Meloidogynidae</taxon>
        <taxon>Meloidogyninae</taxon>
        <taxon>Meloidogyne</taxon>
    </lineage>
</organism>
<dbReference type="GO" id="GO:0005739">
    <property type="term" value="C:mitochondrion"/>
    <property type="evidence" value="ECO:0007669"/>
    <property type="project" value="TreeGrafter"/>
</dbReference>
<dbReference type="InterPro" id="IPR015422">
    <property type="entry name" value="PyrdxlP-dep_Trfase_small"/>
</dbReference>
<dbReference type="PANTHER" id="PTHR43206">
    <property type="entry name" value="AMINOTRANSFERASE"/>
    <property type="match status" value="1"/>
</dbReference>
<reference evidence="7" key="1">
    <citation type="journal article" date="2020" name="Ecol. Evol.">
        <title>Genome structure and content of the rice root-knot nematode (Meloidogyne graminicola).</title>
        <authorList>
            <person name="Phan N.T."/>
            <person name="Danchin E.G.J."/>
            <person name="Klopp C."/>
            <person name="Perfus-Barbeoch L."/>
            <person name="Kozlowski D.K."/>
            <person name="Koutsovoulos G.D."/>
            <person name="Lopez-Roques C."/>
            <person name="Bouchez O."/>
            <person name="Zahm M."/>
            <person name="Besnard G."/>
            <person name="Bellafiore S."/>
        </authorList>
    </citation>
    <scope>NUCLEOTIDE SEQUENCE</scope>
    <source>
        <strain evidence="7">VN-18</strain>
    </source>
</reference>
<gene>
    <name evidence="7" type="ORF">Mgra_00003400</name>
</gene>
<keyword evidence="5 6" id="KW-0663">Pyridoxal phosphate</keyword>
<dbReference type="Gene3D" id="3.90.1150.10">
    <property type="entry name" value="Aspartate Aminotransferase, domain 1"/>
    <property type="match status" value="1"/>
</dbReference>
<dbReference type="SUPFAM" id="SSF53383">
    <property type="entry name" value="PLP-dependent transferases"/>
    <property type="match status" value="1"/>
</dbReference>
<keyword evidence="8" id="KW-1185">Reference proteome</keyword>
<name>A0A8S9ZVS8_9BILA</name>
<evidence type="ECO:0000256" key="6">
    <source>
        <dbReference type="RuleBase" id="RU003560"/>
    </source>
</evidence>
<proteinExistence type="inferred from homology"/>
<dbReference type="GO" id="GO:0008483">
    <property type="term" value="F:transaminase activity"/>
    <property type="evidence" value="ECO:0007669"/>
    <property type="project" value="UniProtKB-KW"/>
</dbReference>
<dbReference type="AlphaFoldDB" id="A0A8S9ZVS8"/>
<comment type="caution">
    <text evidence="7">The sequence shown here is derived from an EMBL/GenBank/DDBJ whole genome shotgun (WGS) entry which is preliminary data.</text>
</comment>
<protein>
    <recommendedName>
        <fullName evidence="9">4-aminobutyrate--2-oxoglutarate transaminase</fullName>
    </recommendedName>
</protein>
<comment type="similarity">
    <text evidence="2 6">Belongs to the class-III pyridoxal-phosphate-dependent aminotransferase family.</text>
</comment>
<keyword evidence="4" id="KW-0808">Transferase</keyword>
<evidence type="ECO:0000256" key="3">
    <source>
        <dbReference type="ARBA" id="ARBA00022576"/>
    </source>
</evidence>
<evidence type="ECO:0000256" key="1">
    <source>
        <dbReference type="ARBA" id="ARBA00001933"/>
    </source>
</evidence>
<sequence>MLSKKGIICLNQVFCRHLTSLPTVEPNAPIMHTPVPGPESKKLREQMETVHQATSVKFFANYEKSFGNYLVDADDNSLLDVYTQISSLPLGYNHPELIELAKETRFLTCSVSRPALGGYPRTDFVQSLKNSLGKVAPPGLVHVQAMLCGTSANENAIKTAFIHYQTRKRGGNIPTKEDMDSCMNNELPGTPNLSVLGFNGSFHGRSLGMLSLTRSKAIHKVDIPAFKWPSANFPRYLYPLEENKKYNDEQDKKCLDEVVELIEAGKREGTEVAAVIVEPIQCEGGDNHASPAFFSAVFKKFAKIKKFILLWMKYRQEVEFVELFGHMNSGDCLLHQILLHSQKSYYLVVIIIKMN</sequence>
<dbReference type="InterPro" id="IPR015421">
    <property type="entry name" value="PyrdxlP-dep_Trfase_major"/>
</dbReference>